<evidence type="ECO:0000256" key="5">
    <source>
        <dbReference type="ARBA" id="ARBA00023014"/>
    </source>
</evidence>
<accession>A0A517Z554</accession>
<dbReference type="KEGG" id="mri:Mal4_18920"/>
<dbReference type="InterPro" id="IPR013785">
    <property type="entry name" value="Aldolase_TIM"/>
</dbReference>
<keyword evidence="5 6" id="KW-0411">Iron-sulfur</keyword>
<dbReference type="PANTHER" id="PTHR30352:SF5">
    <property type="entry name" value="PYRUVATE FORMATE-LYASE 1-ACTIVATING ENZYME"/>
    <property type="match status" value="1"/>
</dbReference>
<dbReference type="CDD" id="cd01335">
    <property type="entry name" value="Radical_SAM"/>
    <property type="match status" value="1"/>
</dbReference>
<dbReference type="EMBL" id="CP036275">
    <property type="protein sequence ID" value="QDU37577.1"/>
    <property type="molecule type" value="Genomic_DNA"/>
</dbReference>
<protein>
    <submittedName>
        <fullName evidence="8">Radical SAM superfamily protein</fullName>
    </submittedName>
</protein>
<dbReference type="GO" id="GO:0046872">
    <property type="term" value="F:metal ion binding"/>
    <property type="evidence" value="ECO:0007669"/>
    <property type="project" value="UniProtKB-KW"/>
</dbReference>
<dbReference type="PANTHER" id="PTHR30352">
    <property type="entry name" value="PYRUVATE FORMATE-LYASE-ACTIVATING ENZYME"/>
    <property type="match status" value="1"/>
</dbReference>
<evidence type="ECO:0000313" key="9">
    <source>
        <dbReference type="Proteomes" id="UP000320496"/>
    </source>
</evidence>
<dbReference type="Pfam" id="PF04055">
    <property type="entry name" value="Radical_SAM"/>
    <property type="match status" value="1"/>
</dbReference>
<dbReference type="InterPro" id="IPR034457">
    <property type="entry name" value="Organic_radical-activating"/>
</dbReference>
<dbReference type="InterPro" id="IPR027596">
    <property type="entry name" value="AmmeMemoSam_rS"/>
</dbReference>
<feature type="domain" description="Radical SAM core" evidence="7">
    <location>
        <begin position="74"/>
        <end position="289"/>
    </location>
</feature>
<feature type="binding site" evidence="6">
    <location>
        <position position="96"/>
    </location>
    <ligand>
        <name>[4Fe-4S] cluster</name>
        <dbReference type="ChEBI" id="CHEBI:49883"/>
        <note>4Fe-4S-S-AdoMet</note>
    </ligand>
</feature>
<evidence type="ECO:0000256" key="6">
    <source>
        <dbReference type="PIRSR" id="PIRSR004869-50"/>
    </source>
</evidence>
<reference evidence="8 9" key="1">
    <citation type="submission" date="2019-02" db="EMBL/GenBank/DDBJ databases">
        <title>Deep-cultivation of Planctomycetes and their phenomic and genomic characterization uncovers novel biology.</title>
        <authorList>
            <person name="Wiegand S."/>
            <person name="Jogler M."/>
            <person name="Boedeker C."/>
            <person name="Pinto D."/>
            <person name="Vollmers J."/>
            <person name="Rivas-Marin E."/>
            <person name="Kohn T."/>
            <person name="Peeters S.H."/>
            <person name="Heuer A."/>
            <person name="Rast P."/>
            <person name="Oberbeckmann S."/>
            <person name="Bunk B."/>
            <person name="Jeske O."/>
            <person name="Meyerdierks A."/>
            <person name="Storesund J.E."/>
            <person name="Kallscheuer N."/>
            <person name="Luecker S."/>
            <person name="Lage O.M."/>
            <person name="Pohl T."/>
            <person name="Merkel B.J."/>
            <person name="Hornburger P."/>
            <person name="Mueller R.-W."/>
            <person name="Bruemmer F."/>
            <person name="Labrenz M."/>
            <person name="Spormann A.M."/>
            <person name="Op den Camp H."/>
            <person name="Overmann J."/>
            <person name="Amann R."/>
            <person name="Jetten M.S.M."/>
            <person name="Mascher T."/>
            <person name="Medema M.H."/>
            <person name="Devos D.P."/>
            <person name="Kaster A.-K."/>
            <person name="Ovreas L."/>
            <person name="Rohde M."/>
            <person name="Galperin M.Y."/>
            <person name="Jogler C."/>
        </authorList>
    </citation>
    <scope>NUCLEOTIDE SEQUENCE [LARGE SCALE GENOMIC DNA]</scope>
    <source>
        <strain evidence="8 9">Mal4</strain>
    </source>
</reference>
<evidence type="ECO:0000313" key="8">
    <source>
        <dbReference type="EMBL" id="QDU37577.1"/>
    </source>
</evidence>
<evidence type="ECO:0000256" key="1">
    <source>
        <dbReference type="ARBA" id="ARBA00022485"/>
    </source>
</evidence>
<sequence>MDPVRSSTVPTQYWHRLEDGRVQCDLCPRLCKLHEGQRGFCFVRARENDEIVLTTYGRSSGYCVDPIEKKPLNHFLPGTPVLSFGTAGCNLGCKFCQNWDISKSREIDTLADAASPDLIAQAAEQLDCRSVAFTYNDPVIFMEYALDVARACQARGIRTVAVTAGEICEEPRSDFFEYIDAANVDLKAFTDRFYKEICAGHLQPVLDTLLYLKHETHVWFETTTLLIPGENDSDAELDEMTRWVVENLGRDVPMHFTAFHPDFRMMDVPRTPPATLTRARQIAIDNGVRYAYTGNVHDTAGGSTFCHECGTTLIGRDWFELIDWNLTDNACCSRCGAHLPGVFEPHPGDWGSRRLPVRLRDFATQ</sequence>
<dbReference type="SFLD" id="SFLDG01101">
    <property type="entry name" value="Uncharacterised_Radical_SAM_Su"/>
    <property type="match status" value="1"/>
</dbReference>
<keyword evidence="4 6" id="KW-0408">Iron</keyword>
<proteinExistence type="predicted"/>
<keyword evidence="1" id="KW-0004">4Fe-4S</keyword>
<dbReference type="InterPro" id="IPR007197">
    <property type="entry name" value="rSAM"/>
</dbReference>
<evidence type="ECO:0000256" key="3">
    <source>
        <dbReference type="ARBA" id="ARBA00022723"/>
    </source>
</evidence>
<dbReference type="InterPro" id="IPR016431">
    <property type="entry name" value="Pyrv-formate_lyase-activ_prd"/>
</dbReference>
<dbReference type="OrthoDB" id="9778883at2"/>
<evidence type="ECO:0000256" key="2">
    <source>
        <dbReference type="ARBA" id="ARBA00022691"/>
    </source>
</evidence>
<keyword evidence="2 6" id="KW-0949">S-adenosyl-L-methionine</keyword>
<dbReference type="Proteomes" id="UP000320496">
    <property type="component" value="Chromosome"/>
</dbReference>
<feature type="binding site" evidence="6">
    <location>
        <position position="93"/>
    </location>
    <ligand>
        <name>[4Fe-4S] cluster</name>
        <dbReference type="ChEBI" id="CHEBI:49883"/>
        <note>4Fe-4S-S-AdoMet</note>
    </ligand>
</feature>
<dbReference type="RefSeq" id="WP_145368499.1">
    <property type="nucleotide sequence ID" value="NZ_CP036275.1"/>
</dbReference>
<dbReference type="GO" id="GO:0003824">
    <property type="term" value="F:catalytic activity"/>
    <property type="evidence" value="ECO:0007669"/>
    <property type="project" value="InterPro"/>
</dbReference>
<dbReference type="PIRSF" id="PIRSF004869">
    <property type="entry name" value="PflX_prd"/>
    <property type="match status" value="1"/>
</dbReference>
<gene>
    <name evidence="8" type="ORF">Mal4_18920</name>
</gene>
<evidence type="ECO:0000256" key="4">
    <source>
        <dbReference type="ARBA" id="ARBA00023004"/>
    </source>
</evidence>
<dbReference type="NCBIfam" id="TIGR04337">
    <property type="entry name" value="AmmeMemoSam_rS"/>
    <property type="match status" value="1"/>
</dbReference>
<dbReference type="SUPFAM" id="SSF102114">
    <property type="entry name" value="Radical SAM enzymes"/>
    <property type="match status" value="1"/>
</dbReference>
<dbReference type="Gene3D" id="3.20.20.70">
    <property type="entry name" value="Aldolase class I"/>
    <property type="match status" value="1"/>
</dbReference>
<evidence type="ECO:0000259" key="7">
    <source>
        <dbReference type="PROSITE" id="PS51918"/>
    </source>
</evidence>
<dbReference type="SFLD" id="SFLDS00029">
    <property type="entry name" value="Radical_SAM"/>
    <property type="match status" value="1"/>
</dbReference>
<keyword evidence="3 6" id="KW-0479">Metal-binding</keyword>
<keyword evidence="9" id="KW-1185">Reference proteome</keyword>
<dbReference type="PROSITE" id="PS51918">
    <property type="entry name" value="RADICAL_SAM"/>
    <property type="match status" value="1"/>
</dbReference>
<feature type="binding site" evidence="6">
    <location>
        <position position="89"/>
    </location>
    <ligand>
        <name>[4Fe-4S] cluster</name>
        <dbReference type="ChEBI" id="CHEBI:49883"/>
        <note>4Fe-4S-S-AdoMet</note>
    </ligand>
</feature>
<dbReference type="InterPro" id="IPR058240">
    <property type="entry name" value="rSAM_sf"/>
</dbReference>
<dbReference type="GO" id="GO:0051539">
    <property type="term" value="F:4 iron, 4 sulfur cluster binding"/>
    <property type="evidence" value="ECO:0007669"/>
    <property type="project" value="UniProtKB-KW"/>
</dbReference>
<organism evidence="8 9">
    <name type="scientific">Maioricimonas rarisocia</name>
    <dbReference type="NCBI Taxonomy" id="2528026"/>
    <lineage>
        <taxon>Bacteria</taxon>
        <taxon>Pseudomonadati</taxon>
        <taxon>Planctomycetota</taxon>
        <taxon>Planctomycetia</taxon>
        <taxon>Planctomycetales</taxon>
        <taxon>Planctomycetaceae</taxon>
        <taxon>Maioricimonas</taxon>
    </lineage>
</organism>
<dbReference type="AlphaFoldDB" id="A0A517Z554"/>
<comment type="cofactor">
    <cofactor evidence="6">
        <name>[4Fe-4S] cluster</name>
        <dbReference type="ChEBI" id="CHEBI:49883"/>
    </cofactor>
    <text evidence="6">Binds 1 [4Fe-4S] cluster. The cluster is coordinated with 3 cysteines and an exchangeable S-adenosyl-L-methionine.</text>
</comment>
<name>A0A517Z554_9PLAN</name>